<protein>
    <submittedName>
        <fullName evidence="1">Uncharacterized protein</fullName>
    </submittedName>
</protein>
<keyword evidence="2" id="KW-1185">Reference proteome</keyword>
<name>A0A286U4U2_9AGAM</name>
<organism evidence="1 2">
    <name type="scientific">Pyrrhoderma noxium</name>
    <dbReference type="NCBI Taxonomy" id="2282107"/>
    <lineage>
        <taxon>Eukaryota</taxon>
        <taxon>Fungi</taxon>
        <taxon>Dikarya</taxon>
        <taxon>Basidiomycota</taxon>
        <taxon>Agaricomycotina</taxon>
        <taxon>Agaricomycetes</taxon>
        <taxon>Hymenochaetales</taxon>
        <taxon>Hymenochaetaceae</taxon>
        <taxon>Pyrrhoderma</taxon>
    </lineage>
</organism>
<sequence length="181" mass="20657">MQPISENYCRGPPALGLGDTVLLFFQQEKTYNSERNRNGNLDEWVSQITLEASTKGMSRTETIAAFFLVQHEISELIIRIVQVHETTPISSPILLVQDIQSSLALVSYTLQADTKPWSFGGTLDMHWSESRVRASGTKWRFLFEVQDVKERRQHRTFQLDLYTQRGCPSLLSPLKSPPSRS</sequence>
<proteinExistence type="predicted"/>
<gene>
    <name evidence="1" type="ORF">PNOK_0967800</name>
</gene>
<accession>A0A286U4U2</accession>
<dbReference type="InParanoid" id="A0A286U4U2"/>
<dbReference type="AlphaFoldDB" id="A0A286U4U2"/>
<dbReference type="OrthoDB" id="2748218at2759"/>
<evidence type="ECO:0000313" key="1">
    <source>
        <dbReference type="EMBL" id="PAV14600.1"/>
    </source>
</evidence>
<reference evidence="1 2" key="1">
    <citation type="journal article" date="2017" name="Mol. Ecol.">
        <title>Comparative and population genomic landscape of Phellinus noxius: A hypervariable fungus causing root rot in trees.</title>
        <authorList>
            <person name="Chung C.L."/>
            <person name="Lee T.J."/>
            <person name="Akiba M."/>
            <person name="Lee H.H."/>
            <person name="Kuo T.H."/>
            <person name="Liu D."/>
            <person name="Ke H.M."/>
            <person name="Yokoi T."/>
            <person name="Roa M.B."/>
            <person name="Lu M.J."/>
            <person name="Chang Y.Y."/>
            <person name="Ann P.J."/>
            <person name="Tsai J.N."/>
            <person name="Chen C.Y."/>
            <person name="Tzean S.S."/>
            <person name="Ota Y."/>
            <person name="Hattori T."/>
            <person name="Sahashi N."/>
            <person name="Liou R.F."/>
            <person name="Kikuchi T."/>
            <person name="Tsai I.J."/>
        </authorList>
    </citation>
    <scope>NUCLEOTIDE SEQUENCE [LARGE SCALE GENOMIC DNA]</scope>
    <source>
        <strain evidence="1 2">FFPRI411160</strain>
    </source>
</reference>
<evidence type="ECO:0000313" key="2">
    <source>
        <dbReference type="Proteomes" id="UP000217199"/>
    </source>
</evidence>
<dbReference type="EMBL" id="NBII01000012">
    <property type="protein sequence ID" value="PAV14600.1"/>
    <property type="molecule type" value="Genomic_DNA"/>
</dbReference>
<dbReference type="Proteomes" id="UP000217199">
    <property type="component" value="Unassembled WGS sequence"/>
</dbReference>
<comment type="caution">
    <text evidence="1">The sequence shown here is derived from an EMBL/GenBank/DDBJ whole genome shotgun (WGS) entry which is preliminary data.</text>
</comment>